<keyword evidence="1" id="KW-0732">Signal</keyword>
<evidence type="ECO:0000313" key="2">
    <source>
        <dbReference type="EMBL" id="KAG9247426.1"/>
    </source>
</evidence>
<evidence type="ECO:0008006" key="4">
    <source>
        <dbReference type="Google" id="ProtNLM"/>
    </source>
</evidence>
<evidence type="ECO:0000313" key="3">
    <source>
        <dbReference type="Proteomes" id="UP000887226"/>
    </source>
</evidence>
<feature type="chain" id="PRO_5040459884" description="Secreted protein" evidence="1">
    <location>
        <begin position="32"/>
        <end position="92"/>
    </location>
</feature>
<accession>A0A9P8CJE1</accession>
<reference evidence="2" key="1">
    <citation type="journal article" date="2021" name="IMA Fungus">
        <title>Genomic characterization of three marine fungi, including Emericellopsis atlantica sp. nov. with signatures of a generalist lifestyle and marine biomass degradation.</title>
        <authorList>
            <person name="Hagestad O.C."/>
            <person name="Hou L."/>
            <person name="Andersen J.H."/>
            <person name="Hansen E.H."/>
            <person name="Altermark B."/>
            <person name="Li C."/>
            <person name="Kuhnert E."/>
            <person name="Cox R.J."/>
            <person name="Crous P.W."/>
            <person name="Spatafora J.W."/>
            <person name="Lail K."/>
            <person name="Amirebrahimi M."/>
            <person name="Lipzen A."/>
            <person name="Pangilinan J."/>
            <person name="Andreopoulos W."/>
            <person name="Hayes R.D."/>
            <person name="Ng V."/>
            <person name="Grigoriev I.V."/>
            <person name="Jackson S.A."/>
            <person name="Sutton T.D.S."/>
            <person name="Dobson A.D.W."/>
            <person name="Rama T."/>
        </authorList>
    </citation>
    <scope>NUCLEOTIDE SEQUENCE</scope>
    <source>
        <strain evidence="2">TRa3180A</strain>
    </source>
</reference>
<sequence>MLSIRRGWHRKTTRFLRLLLAARAIGRGTCGEDTSLMYQVLRHLKACPTSQFRHLHTLGTCELCIQETQSTALSGSFPRHLPSLRYLSAMVQ</sequence>
<comment type="caution">
    <text evidence="2">The sequence shown here is derived from an EMBL/GenBank/DDBJ whole genome shotgun (WGS) entry which is preliminary data.</text>
</comment>
<dbReference type="Proteomes" id="UP000887226">
    <property type="component" value="Unassembled WGS sequence"/>
</dbReference>
<gene>
    <name evidence="2" type="ORF">BJ878DRAFT_181862</name>
</gene>
<organism evidence="2 3">
    <name type="scientific">Calycina marina</name>
    <dbReference type="NCBI Taxonomy" id="1763456"/>
    <lineage>
        <taxon>Eukaryota</taxon>
        <taxon>Fungi</taxon>
        <taxon>Dikarya</taxon>
        <taxon>Ascomycota</taxon>
        <taxon>Pezizomycotina</taxon>
        <taxon>Leotiomycetes</taxon>
        <taxon>Helotiales</taxon>
        <taxon>Pezizellaceae</taxon>
        <taxon>Calycina</taxon>
    </lineage>
</organism>
<proteinExistence type="predicted"/>
<keyword evidence="3" id="KW-1185">Reference proteome</keyword>
<feature type="signal peptide" evidence="1">
    <location>
        <begin position="1"/>
        <end position="31"/>
    </location>
</feature>
<dbReference type="AlphaFoldDB" id="A0A9P8CJE1"/>
<dbReference type="EMBL" id="MU253772">
    <property type="protein sequence ID" value="KAG9247426.1"/>
    <property type="molecule type" value="Genomic_DNA"/>
</dbReference>
<protein>
    <recommendedName>
        <fullName evidence="4">Secreted protein</fullName>
    </recommendedName>
</protein>
<name>A0A9P8CJE1_9HELO</name>
<evidence type="ECO:0000256" key="1">
    <source>
        <dbReference type="SAM" id="SignalP"/>
    </source>
</evidence>